<dbReference type="GO" id="GO:0003729">
    <property type="term" value="F:mRNA binding"/>
    <property type="evidence" value="ECO:0007669"/>
    <property type="project" value="TreeGrafter"/>
</dbReference>
<evidence type="ECO:0000259" key="5">
    <source>
        <dbReference type="SMART" id="SM00543"/>
    </source>
</evidence>
<dbReference type="Gene3D" id="1.25.40.180">
    <property type="match status" value="1"/>
</dbReference>
<dbReference type="PANTHER" id="PTHR23253:SF9">
    <property type="entry name" value="EUKARYOTIC TRANSLATION INITIATION FACTOR 4 GAMMA 2"/>
    <property type="match status" value="1"/>
</dbReference>
<evidence type="ECO:0000313" key="7">
    <source>
        <dbReference type="Proteomes" id="UP000515908"/>
    </source>
</evidence>
<keyword evidence="2" id="KW-0396">Initiation factor</keyword>
<dbReference type="GO" id="GO:0003743">
    <property type="term" value="F:translation initiation factor activity"/>
    <property type="evidence" value="ECO:0007669"/>
    <property type="project" value="UniProtKB-KW"/>
</dbReference>
<evidence type="ECO:0000256" key="4">
    <source>
        <dbReference type="SAM" id="MobiDB-lite"/>
    </source>
</evidence>
<sequence length="601" mass="68034">MQYSIEQIRSVRDIYTQAPYPGFSLEEVVKRRKALQSKSVKKKNPNAWVAKGTAKTAEEWLTRLVRSNLNKLSARNSDIILSKLRIKELFESPDSISLVVSMIFEKALNEPENSKLYAAVCRELARFEINEVLAKTSGGKTEESSRSKLRDAIIDFTQNEFKAFRFDPTKVKGLTAEDLQDEELVDTYRSLFVRRKRANMRFVGELYLNSTLMYSSMLSIATVALNANKKGVAPEEENIELISELFTTIGEKLDSERKADVDKYFVILQNIIKTKPCPYTQRIIFQIMNLIDLRKAAWGTKAPKEKTTSKRSERNRKPKANKGVEALKSWRDLAEKPPAASSSNPKPRAKQAAAEVPTVPFESRVHSLLEEWVAHRSNDFIPDWMDEFDHCDPRYEPGEELAVAVGVEVINKSCLTTRVGAQQEAYSFLGTGLDMTDEEFMSSFATAALTAYEEGFIEDAPKYPERFMRMLRFSSGSEELTADVYFDAAVLLIKTYNMANFQAESEYEPLRDTLLDFWKMVPTPSPAADMEDRVILGKTVLLSICADTPNMKPGLEVLVMKILMSLQTMGVAPPEEMEELLEIEDDSLVLFTKVATLLKGK</sequence>
<evidence type="ECO:0000313" key="6">
    <source>
        <dbReference type="EMBL" id="CAD2219427.1"/>
    </source>
</evidence>
<comment type="similarity">
    <text evidence="1">Belongs to the eukaryotic initiation factor 4G family.</text>
</comment>
<dbReference type="PANTHER" id="PTHR23253">
    <property type="entry name" value="EUKARYOTIC TRANSLATION INITIATION FACTOR 4 GAMMA"/>
    <property type="match status" value="1"/>
</dbReference>
<dbReference type="SUPFAM" id="SSF48371">
    <property type="entry name" value="ARM repeat"/>
    <property type="match status" value="1"/>
</dbReference>
<feature type="compositionally biased region" description="Basic and acidic residues" evidence="4">
    <location>
        <begin position="302"/>
        <end position="312"/>
    </location>
</feature>
<keyword evidence="7" id="KW-1185">Reference proteome</keyword>
<accession>A0A7G2CK32</accession>
<organism evidence="6 7">
    <name type="scientific">Angomonas deanei</name>
    <dbReference type="NCBI Taxonomy" id="59799"/>
    <lineage>
        <taxon>Eukaryota</taxon>
        <taxon>Discoba</taxon>
        <taxon>Euglenozoa</taxon>
        <taxon>Kinetoplastea</taxon>
        <taxon>Metakinetoplastina</taxon>
        <taxon>Trypanosomatida</taxon>
        <taxon>Trypanosomatidae</taxon>
        <taxon>Strigomonadinae</taxon>
        <taxon>Angomonas</taxon>
    </lineage>
</organism>
<evidence type="ECO:0000256" key="3">
    <source>
        <dbReference type="ARBA" id="ARBA00022917"/>
    </source>
</evidence>
<reference evidence="6 7" key="1">
    <citation type="submission" date="2020-08" db="EMBL/GenBank/DDBJ databases">
        <authorList>
            <person name="Newling K."/>
            <person name="Davey J."/>
            <person name="Forrester S."/>
        </authorList>
    </citation>
    <scope>NUCLEOTIDE SEQUENCE [LARGE SCALE GENOMIC DNA]</scope>
    <source>
        <strain evidence="7">Crithidia deanei Carvalho (ATCC PRA-265)</strain>
    </source>
</reference>
<name>A0A7G2CK32_9TRYP</name>
<evidence type="ECO:0000256" key="2">
    <source>
        <dbReference type="ARBA" id="ARBA00022540"/>
    </source>
</evidence>
<feature type="domain" description="MIF4G" evidence="5">
    <location>
        <begin position="62"/>
        <end position="297"/>
    </location>
</feature>
<proteinExistence type="inferred from homology"/>
<dbReference type="InterPro" id="IPR003890">
    <property type="entry name" value="MIF4G-like_typ-3"/>
</dbReference>
<dbReference type="GO" id="GO:0016281">
    <property type="term" value="C:eukaryotic translation initiation factor 4F complex"/>
    <property type="evidence" value="ECO:0007669"/>
    <property type="project" value="TreeGrafter"/>
</dbReference>
<keyword evidence="3" id="KW-0648">Protein biosynthesis</keyword>
<dbReference type="Proteomes" id="UP000515908">
    <property type="component" value="Chromosome 14"/>
</dbReference>
<feature type="region of interest" description="Disordered" evidence="4">
    <location>
        <begin position="301"/>
        <end position="355"/>
    </location>
</feature>
<dbReference type="InterPro" id="IPR016024">
    <property type="entry name" value="ARM-type_fold"/>
</dbReference>
<gene>
    <name evidence="6" type="ORF">ADEAN_000693200</name>
</gene>
<dbReference type="Pfam" id="PF02854">
    <property type="entry name" value="MIF4G"/>
    <property type="match status" value="1"/>
</dbReference>
<evidence type="ECO:0000256" key="1">
    <source>
        <dbReference type="ARBA" id="ARBA00005775"/>
    </source>
</evidence>
<dbReference type="SMART" id="SM00543">
    <property type="entry name" value="MIF4G"/>
    <property type="match status" value="1"/>
</dbReference>
<protein>
    <submittedName>
        <fullName evidence="6">MIF4G domain containing protein, putative</fullName>
    </submittedName>
</protein>
<dbReference type="VEuPathDB" id="TriTrypDB:ADEAN_000693200"/>
<dbReference type="AlphaFoldDB" id="A0A7G2CK32"/>
<feature type="compositionally biased region" description="Low complexity" evidence="4">
    <location>
        <begin position="336"/>
        <end position="346"/>
    </location>
</feature>
<dbReference type="EMBL" id="LR877158">
    <property type="protein sequence ID" value="CAD2219427.1"/>
    <property type="molecule type" value="Genomic_DNA"/>
</dbReference>